<feature type="region of interest" description="Disordered" evidence="1">
    <location>
        <begin position="1"/>
        <end position="24"/>
    </location>
</feature>
<dbReference type="Pfam" id="PF12836">
    <property type="entry name" value="HHH_3"/>
    <property type="match status" value="1"/>
</dbReference>
<protein>
    <submittedName>
        <fullName evidence="3">ComEA family DNA-binding protein</fullName>
    </submittedName>
</protein>
<evidence type="ECO:0000256" key="1">
    <source>
        <dbReference type="SAM" id="MobiDB-lite"/>
    </source>
</evidence>
<dbReference type="GO" id="GO:0015628">
    <property type="term" value="P:protein secretion by the type II secretion system"/>
    <property type="evidence" value="ECO:0007669"/>
    <property type="project" value="TreeGrafter"/>
</dbReference>
<name>A0AAF0YWI2_9CORY</name>
<dbReference type="InterPro" id="IPR051675">
    <property type="entry name" value="Endo/Exo/Phosphatase_dom_1"/>
</dbReference>
<dbReference type="NCBIfam" id="TIGR00426">
    <property type="entry name" value="competence protein ComEA helix-hairpin-helix repeat region"/>
    <property type="match status" value="1"/>
</dbReference>
<accession>A0AAF0YWI2</accession>
<evidence type="ECO:0000313" key="4">
    <source>
        <dbReference type="Proteomes" id="UP000234560"/>
    </source>
</evidence>
<dbReference type="InterPro" id="IPR004509">
    <property type="entry name" value="Competence_ComEA_HhH"/>
</dbReference>
<dbReference type="SMART" id="SM00278">
    <property type="entry name" value="HhH1"/>
    <property type="match status" value="2"/>
</dbReference>
<organism evidence="3 4">
    <name type="scientific">Corynebacterium pyruviciproducens</name>
    <dbReference type="NCBI Taxonomy" id="598660"/>
    <lineage>
        <taxon>Bacteria</taxon>
        <taxon>Bacillati</taxon>
        <taxon>Actinomycetota</taxon>
        <taxon>Actinomycetes</taxon>
        <taxon>Mycobacteriales</taxon>
        <taxon>Corynebacteriaceae</taxon>
        <taxon>Corynebacterium</taxon>
    </lineage>
</organism>
<reference evidence="3" key="2">
    <citation type="submission" date="2023-10" db="EMBL/GenBank/DDBJ databases">
        <authorList>
            <person name="Choi B."/>
        </authorList>
    </citation>
    <scope>NUCLEOTIDE SEQUENCE</scope>
    <source>
        <strain evidence="3">UMB0763</strain>
    </source>
</reference>
<evidence type="ECO:0000259" key="2">
    <source>
        <dbReference type="SMART" id="SM00278"/>
    </source>
</evidence>
<sequence length="218" mass="22119">MRNRGNQPKIADRLGELSQPTGGETHLPVAFPRVTIEPKQALIAAATLAVGVGFFAFHGGGDQPPDYAALPTVETSTPASEVVVSVVGAVGRPGLTTLAPGSRVADALAQAEPLPEANLLAVNQAQKLVDGTQITVPVTGAVAGTNVPADTAAGTGGVSINSATAQELTQLDGVGEKTAEAIVAYREQHGGFQSIDDLQEIKGIGPAKFEALKGQVTL</sequence>
<dbReference type="RefSeq" id="WP_101678430.1">
    <property type="nucleotide sequence ID" value="NZ_CAMIHY010000004.1"/>
</dbReference>
<dbReference type="GO" id="GO:0015627">
    <property type="term" value="C:type II protein secretion system complex"/>
    <property type="evidence" value="ECO:0007669"/>
    <property type="project" value="TreeGrafter"/>
</dbReference>
<dbReference type="GO" id="GO:0006281">
    <property type="term" value="P:DNA repair"/>
    <property type="evidence" value="ECO:0007669"/>
    <property type="project" value="InterPro"/>
</dbReference>
<feature type="domain" description="Helix-hairpin-helix DNA-binding motif class 1" evidence="2">
    <location>
        <begin position="196"/>
        <end position="215"/>
    </location>
</feature>
<dbReference type="InterPro" id="IPR010994">
    <property type="entry name" value="RuvA_2-like"/>
</dbReference>
<keyword evidence="3" id="KW-0238">DNA-binding</keyword>
<dbReference type="Proteomes" id="UP000234560">
    <property type="component" value="Chromosome"/>
</dbReference>
<dbReference type="SUPFAM" id="SSF47781">
    <property type="entry name" value="RuvA domain 2-like"/>
    <property type="match status" value="1"/>
</dbReference>
<dbReference type="InterPro" id="IPR003583">
    <property type="entry name" value="Hlx-hairpin-Hlx_DNA-bd_motif"/>
</dbReference>
<gene>
    <name evidence="3" type="ORF">CYJ47_03265</name>
</gene>
<dbReference type="KEGG" id="cpyr:CYJ47_03265"/>
<proteinExistence type="predicted"/>
<dbReference type="AlphaFoldDB" id="A0AAF0YWI2"/>
<dbReference type="GO" id="GO:0003677">
    <property type="term" value="F:DNA binding"/>
    <property type="evidence" value="ECO:0007669"/>
    <property type="project" value="UniProtKB-KW"/>
</dbReference>
<dbReference type="Gene3D" id="1.10.150.280">
    <property type="entry name" value="AF1531-like domain"/>
    <property type="match status" value="1"/>
</dbReference>
<dbReference type="PANTHER" id="PTHR21180:SF32">
    <property type="entry name" value="ENDONUCLEASE_EXONUCLEASE_PHOSPHATASE FAMILY DOMAIN-CONTAINING PROTEIN 1"/>
    <property type="match status" value="1"/>
</dbReference>
<evidence type="ECO:0000313" key="3">
    <source>
        <dbReference type="EMBL" id="WOT02806.1"/>
    </source>
</evidence>
<reference evidence="3" key="1">
    <citation type="submission" date="2017-12" db="EMBL/GenBank/DDBJ databases">
        <authorList>
            <person name="Thomas-White K."/>
            <person name="Wolfe A.J."/>
        </authorList>
    </citation>
    <scope>NUCLEOTIDE SEQUENCE</scope>
    <source>
        <strain evidence="3">UMB0763</strain>
    </source>
</reference>
<dbReference type="EMBL" id="CP136958">
    <property type="protein sequence ID" value="WOT02806.1"/>
    <property type="molecule type" value="Genomic_DNA"/>
</dbReference>
<dbReference type="PANTHER" id="PTHR21180">
    <property type="entry name" value="ENDONUCLEASE/EXONUCLEASE/PHOSPHATASE FAMILY DOMAIN-CONTAINING PROTEIN 1"/>
    <property type="match status" value="1"/>
</dbReference>
<feature type="domain" description="Helix-hairpin-helix DNA-binding motif class 1" evidence="2">
    <location>
        <begin position="166"/>
        <end position="185"/>
    </location>
</feature>